<feature type="compositionally biased region" description="Acidic residues" evidence="3">
    <location>
        <begin position="128"/>
        <end position="153"/>
    </location>
</feature>
<dbReference type="STRING" id="56484.A0A1Y2FL33"/>
<dbReference type="EMBL" id="MCFI01000007">
    <property type="protein sequence ID" value="ORY83906.1"/>
    <property type="molecule type" value="Genomic_DNA"/>
</dbReference>
<dbReference type="GO" id="GO:0000055">
    <property type="term" value="P:ribosomal large subunit export from nucleus"/>
    <property type="evidence" value="ECO:0007669"/>
    <property type="project" value="TreeGrafter"/>
</dbReference>
<keyword evidence="1" id="KW-0547">Nucleotide-binding</keyword>
<feature type="region of interest" description="Disordered" evidence="3">
    <location>
        <begin position="48"/>
        <end position="173"/>
    </location>
</feature>
<protein>
    <submittedName>
        <fullName evidence="4">Uncharacterized protein</fullName>
    </submittedName>
</protein>
<organism evidence="4 5">
    <name type="scientific">Protomyces lactucae-debilis</name>
    <dbReference type="NCBI Taxonomy" id="2754530"/>
    <lineage>
        <taxon>Eukaryota</taxon>
        <taxon>Fungi</taxon>
        <taxon>Dikarya</taxon>
        <taxon>Ascomycota</taxon>
        <taxon>Taphrinomycotina</taxon>
        <taxon>Taphrinomycetes</taxon>
        <taxon>Taphrinales</taxon>
        <taxon>Protomycetaceae</taxon>
        <taxon>Protomyces</taxon>
    </lineage>
</organism>
<name>A0A1Y2FL33_PROLT</name>
<feature type="compositionally biased region" description="Polar residues" evidence="3">
    <location>
        <begin position="58"/>
        <end position="68"/>
    </location>
</feature>
<evidence type="ECO:0000256" key="2">
    <source>
        <dbReference type="ARBA" id="ARBA00022840"/>
    </source>
</evidence>
<sequence>MCTVYGPIFHAFEVACDNSETYFRLFAEQVAKSAYLVGRSFKAIAQDGFCGPQPPQEQPNESTETTEGTGLADGQGNEDITKDIEDDEDMGDLDNSGEPQDKDEAGDTEAKELDDDVGGDLESVAGENSDEEGSQDEDEADLDEEVGTMDDADPTAVDEKMWDEEEDNSARDK</sequence>
<dbReference type="GO" id="GO:0005634">
    <property type="term" value="C:nucleus"/>
    <property type="evidence" value="ECO:0007669"/>
    <property type="project" value="TreeGrafter"/>
</dbReference>
<dbReference type="GeneID" id="63784265"/>
<evidence type="ECO:0000313" key="4">
    <source>
        <dbReference type="EMBL" id="ORY83906.1"/>
    </source>
</evidence>
<dbReference type="GO" id="GO:0030687">
    <property type="term" value="C:preribosome, large subunit precursor"/>
    <property type="evidence" value="ECO:0007669"/>
    <property type="project" value="TreeGrafter"/>
</dbReference>
<dbReference type="PANTHER" id="PTHR48103:SF2">
    <property type="entry name" value="MIDASIN"/>
    <property type="match status" value="1"/>
</dbReference>
<dbReference type="AlphaFoldDB" id="A0A1Y2FL33"/>
<keyword evidence="5" id="KW-1185">Reference proteome</keyword>
<proteinExistence type="predicted"/>
<reference evidence="4 5" key="1">
    <citation type="submission" date="2016-07" db="EMBL/GenBank/DDBJ databases">
        <title>Pervasive Adenine N6-methylation of Active Genes in Fungi.</title>
        <authorList>
            <consortium name="DOE Joint Genome Institute"/>
            <person name="Mondo S.J."/>
            <person name="Dannebaum R.O."/>
            <person name="Kuo R.C."/>
            <person name="Labutti K."/>
            <person name="Haridas S."/>
            <person name="Kuo A."/>
            <person name="Salamov A."/>
            <person name="Ahrendt S.R."/>
            <person name="Lipzen A."/>
            <person name="Sullivan W."/>
            <person name="Andreopoulos W.B."/>
            <person name="Clum A."/>
            <person name="Lindquist E."/>
            <person name="Daum C."/>
            <person name="Ramamoorthy G.K."/>
            <person name="Gryganskyi A."/>
            <person name="Culley D."/>
            <person name="Magnuson J.K."/>
            <person name="James T.Y."/>
            <person name="O'Malley M.A."/>
            <person name="Stajich J.E."/>
            <person name="Spatafora J.W."/>
            <person name="Visel A."/>
            <person name="Grigoriev I.V."/>
        </authorList>
    </citation>
    <scope>NUCLEOTIDE SEQUENCE [LARGE SCALE GENOMIC DNA]</scope>
    <source>
        <strain evidence="4 5">12-1054</strain>
    </source>
</reference>
<dbReference type="Proteomes" id="UP000193685">
    <property type="component" value="Unassembled WGS sequence"/>
</dbReference>
<gene>
    <name evidence="4" type="ORF">BCR37DRAFT_346137</name>
</gene>
<comment type="caution">
    <text evidence="4">The sequence shown here is derived from an EMBL/GenBank/DDBJ whole genome shotgun (WGS) entry which is preliminary data.</text>
</comment>
<dbReference type="OrthoDB" id="5186at2759"/>
<accession>A0A1Y2FL33</accession>
<dbReference type="PANTHER" id="PTHR48103">
    <property type="entry name" value="MIDASIN-RELATED"/>
    <property type="match status" value="1"/>
</dbReference>
<evidence type="ECO:0000313" key="5">
    <source>
        <dbReference type="Proteomes" id="UP000193685"/>
    </source>
</evidence>
<dbReference type="RefSeq" id="XP_040726201.1">
    <property type="nucleotide sequence ID" value="XM_040867666.1"/>
</dbReference>
<evidence type="ECO:0000256" key="1">
    <source>
        <dbReference type="ARBA" id="ARBA00022741"/>
    </source>
</evidence>
<feature type="compositionally biased region" description="Basic and acidic residues" evidence="3">
    <location>
        <begin position="99"/>
        <end position="111"/>
    </location>
</feature>
<keyword evidence="2" id="KW-0067">ATP-binding</keyword>
<dbReference type="GO" id="GO:0000027">
    <property type="term" value="P:ribosomal large subunit assembly"/>
    <property type="evidence" value="ECO:0007669"/>
    <property type="project" value="TreeGrafter"/>
</dbReference>
<dbReference type="GO" id="GO:0005524">
    <property type="term" value="F:ATP binding"/>
    <property type="evidence" value="ECO:0007669"/>
    <property type="project" value="UniProtKB-KW"/>
</dbReference>
<feature type="non-terminal residue" evidence="4">
    <location>
        <position position="173"/>
    </location>
</feature>
<evidence type="ECO:0000256" key="3">
    <source>
        <dbReference type="SAM" id="MobiDB-lite"/>
    </source>
</evidence>